<organism evidence="2 3">
    <name type="scientific">Pseudodesulfovibrio karagichevae</name>
    <dbReference type="NCBI Taxonomy" id="3239305"/>
    <lineage>
        <taxon>Bacteria</taxon>
        <taxon>Pseudomonadati</taxon>
        <taxon>Thermodesulfobacteriota</taxon>
        <taxon>Desulfovibrionia</taxon>
        <taxon>Desulfovibrionales</taxon>
        <taxon>Desulfovibrionaceae</taxon>
    </lineage>
</organism>
<keyword evidence="1" id="KW-0472">Membrane</keyword>
<gene>
    <name evidence="2" type="ORF">AB6M95_09855</name>
</gene>
<sequence>MTWYAEILPMLFTLLGVALAWAVASLFDWWLYRRSMKRRQLPYDARMRP</sequence>
<name>A0ABV4K433_9BACT</name>
<accession>A0ABV4K433</accession>
<keyword evidence="1" id="KW-0812">Transmembrane</keyword>
<protein>
    <submittedName>
        <fullName evidence="2">Uncharacterized protein</fullName>
    </submittedName>
</protein>
<dbReference type="Proteomes" id="UP001568698">
    <property type="component" value="Unassembled WGS sequence"/>
</dbReference>
<evidence type="ECO:0000313" key="2">
    <source>
        <dbReference type="EMBL" id="MEZ7197051.1"/>
    </source>
</evidence>
<keyword evidence="1" id="KW-1133">Transmembrane helix</keyword>
<comment type="caution">
    <text evidence="2">The sequence shown here is derived from an EMBL/GenBank/DDBJ whole genome shotgun (WGS) entry which is preliminary data.</text>
</comment>
<dbReference type="EMBL" id="JBGLYH010000023">
    <property type="protein sequence ID" value="MEZ7197051.1"/>
    <property type="molecule type" value="Genomic_DNA"/>
</dbReference>
<feature type="transmembrane region" description="Helical" evidence="1">
    <location>
        <begin position="12"/>
        <end position="32"/>
    </location>
</feature>
<proteinExistence type="predicted"/>
<evidence type="ECO:0000313" key="3">
    <source>
        <dbReference type="Proteomes" id="UP001568698"/>
    </source>
</evidence>
<evidence type="ECO:0000256" key="1">
    <source>
        <dbReference type="SAM" id="Phobius"/>
    </source>
</evidence>
<keyword evidence="3" id="KW-1185">Reference proteome</keyword>
<reference evidence="2 3" key="1">
    <citation type="submission" date="2024-08" db="EMBL/GenBank/DDBJ databases">
        <title>Sulfate-reducing bacteria isolated from formation water of the oil field in Kazakhstan and description of Pseudodesulfovibrio sp.</title>
        <authorList>
            <person name="Bidzhieva S.K."/>
            <person name="Tourova T.P."/>
            <person name="Grouzdev D.S."/>
            <person name="Beletsky A.V."/>
            <person name="Sokolova D.S."/>
            <person name="Samigullina S.R."/>
            <person name="Poltaraus A.B."/>
            <person name="Avtukh A.N."/>
            <person name="Tereshina V.M."/>
            <person name="Zhaparov N.S."/>
            <person name="Mardanov A.V."/>
            <person name="Nazina T.N."/>
        </authorList>
    </citation>
    <scope>NUCLEOTIDE SEQUENCE [LARGE SCALE GENOMIC DNA]</scope>
    <source>
        <strain evidence="2 3">9FUS</strain>
    </source>
</reference>
<dbReference type="RefSeq" id="WP_371386570.1">
    <property type="nucleotide sequence ID" value="NZ_JBGLYH010000023.1"/>
</dbReference>